<reference evidence="2" key="3">
    <citation type="submission" date="2022-06" db="UniProtKB">
        <authorList>
            <consortium name="EnsemblPlants"/>
        </authorList>
    </citation>
    <scope>IDENTIFICATION</scope>
</reference>
<name>A0A8R7PKZ8_TRIUA</name>
<organism evidence="2 3">
    <name type="scientific">Triticum urartu</name>
    <name type="common">Red wild einkorn</name>
    <name type="synonym">Crithodium urartu</name>
    <dbReference type="NCBI Taxonomy" id="4572"/>
    <lineage>
        <taxon>Eukaryota</taxon>
        <taxon>Viridiplantae</taxon>
        <taxon>Streptophyta</taxon>
        <taxon>Embryophyta</taxon>
        <taxon>Tracheophyta</taxon>
        <taxon>Spermatophyta</taxon>
        <taxon>Magnoliopsida</taxon>
        <taxon>Liliopsida</taxon>
        <taxon>Poales</taxon>
        <taxon>Poaceae</taxon>
        <taxon>BOP clade</taxon>
        <taxon>Pooideae</taxon>
        <taxon>Triticodae</taxon>
        <taxon>Triticeae</taxon>
        <taxon>Triticinae</taxon>
        <taxon>Triticum</taxon>
    </lineage>
</organism>
<evidence type="ECO:0000256" key="1">
    <source>
        <dbReference type="SAM" id="MobiDB-lite"/>
    </source>
</evidence>
<protein>
    <submittedName>
        <fullName evidence="2">Uncharacterized protein</fullName>
    </submittedName>
</protein>
<dbReference type="AlphaFoldDB" id="A0A8R7PKZ8"/>
<evidence type="ECO:0000313" key="3">
    <source>
        <dbReference type="Proteomes" id="UP000015106"/>
    </source>
</evidence>
<keyword evidence="3" id="KW-1185">Reference proteome</keyword>
<sequence>MRRSASDESPGSTGSSQTGSSFPRNVNAHFESNFIAQLAPPPTGDDSGACAGEGGRSSHALSEDIARRIAMRRRPQEDFMAFVLVVPIVDDACLLCG</sequence>
<accession>A0A8R7PKZ8</accession>
<feature type="region of interest" description="Disordered" evidence="1">
    <location>
        <begin position="1"/>
        <end position="61"/>
    </location>
</feature>
<reference evidence="3" key="1">
    <citation type="journal article" date="2013" name="Nature">
        <title>Draft genome of the wheat A-genome progenitor Triticum urartu.</title>
        <authorList>
            <person name="Ling H.Q."/>
            <person name="Zhao S."/>
            <person name="Liu D."/>
            <person name="Wang J."/>
            <person name="Sun H."/>
            <person name="Zhang C."/>
            <person name="Fan H."/>
            <person name="Li D."/>
            <person name="Dong L."/>
            <person name="Tao Y."/>
            <person name="Gao C."/>
            <person name="Wu H."/>
            <person name="Li Y."/>
            <person name="Cui Y."/>
            <person name="Guo X."/>
            <person name="Zheng S."/>
            <person name="Wang B."/>
            <person name="Yu K."/>
            <person name="Liang Q."/>
            <person name="Yang W."/>
            <person name="Lou X."/>
            <person name="Chen J."/>
            <person name="Feng M."/>
            <person name="Jian J."/>
            <person name="Zhang X."/>
            <person name="Luo G."/>
            <person name="Jiang Y."/>
            <person name="Liu J."/>
            <person name="Wang Z."/>
            <person name="Sha Y."/>
            <person name="Zhang B."/>
            <person name="Wu H."/>
            <person name="Tang D."/>
            <person name="Shen Q."/>
            <person name="Xue P."/>
            <person name="Zou S."/>
            <person name="Wang X."/>
            <person name="Liu X."/>
            <person name="Wang F."/>
            <person name="Yang Y."/>
            <person name="An X."/>
            <person name="Dong Z."/>
            <person name="Zhang K."/>
            <person name="Zhang X."/>
            <person name="Luo M.C."/>
            <person name="Dvorak J."/>
            <person name="Tong Y."/>
            <person name="Wang J."/>
            <person name="Yang H."/>
            <person name="Li Z."/>
            <person name="Wang D."/>
            <person name="Zhang A."/>
            <person name="Wang J."/>
        </authorList>
    </citation>
    <scope>NUCLEOTIDE SEQUENCE</scope>
    <source>
        <strain evidence="3">cv. G1812</strain>
    </source>
</reference>
<reference evidence="2" key="2">
    <citation type="submission" date="2018-03" db="EMBL/GenBank/DDBJ databases">
        <title>The Triticum urartu genome reveals the dynamic nature of wheat genome evolution.</title>
        <authorList>
            <person name="Ling H."/>
            <person name="Ma B."/>
            <person name="Shi X."/>
            <person name="Liu H."/>
            <person name="Dong L."/>
            <person name="Sun H."/>
            <person name="Cao Y."/>
            <person name="Gao Q."/>
            <person name="Zheng S."/>
            <person name="Li Y."/>
            <person name="Yu Y."/>
            <person name="Du H."/>
            <person name="Qi M."/>
            <person name="Li Y."/>
            <person name="Yu H."/>
            <person name="Cui Y."/>
            <person name="Wang N."/>
            <person name="Chen C."/>
            <person name="Wu H."/>
            <person name="Zhao Y."/>
            <person name="Zhang J."/>
            <person name="Li Y."/>
            <person name="Zhou W."/>
            <person name="Zhang B."/>
            <person name="Hu W."/>
            <person name="Eijk M."/>
            <person name="Tang J."/>
            <person name="Witsenboer H."/>
            <person name="Zhao S."/>
            <person name="Li Z."/>
            <person name="Zhang A."/>
            <person name="Wang D."/>
            <person name="Liang C."/>
        </authorList>
    </citation>
    <scope>NUCLEOTIDE SEQUENCE [LARGE SCALE GENOMIC DNA]</scope>
    <source>
        <strain evidence="2">cv. G1812</strain>
    </source>
</reference>
<feature type="compositionally biased region" description="Low complexity" evidence="1">
    <location>
        <begin position="9"/>
        <end position="21"/>
    </location>
</feature>
<dbReference type="EnsemblPlants" id="TuG1812G0200005751.01.T01">
    <property type="protein sequence ID" value="TuG1812G0200005751.01.T01.cds296146"/>
    <property type="gene ID" value="TuG1812G0200005751.01"/>
</dbReference>
<dbReference type="Gramene" id="TuG1812G0200005751.01.T01">
    <property type="protein sequence ID" value="TuG1812G0200005751.01.T01.cds296146"/>
    <property type="gene ID" value="TuG1812G0200005751.01"/>
</dbReference>
<proteinExistence type="predicted"/>
<dbReference type="Proteomes" id="UP000015106">
    <property type="component" value="Chromosome 2"/>
</dbReference>
<evidence type="ECO:0000313" key="2">
    <source>
        <dbReference type="EnsemblPlants" id="TuG1812G0200005751.01.T01.cds296146"/>
    </source>
</evidence>